<reference evidence="9 10" key="1">
    <citation type="submission" date="2019-07" db="EMBL/GenBank/DDBJ databases">
        <title>Genome sequencing for Ferrovibrio sp. K5.</title>
        <authorList>
            <person name="Park S.-J."/>
        </authorList>
    </citation>
    <scope>NUCLEOTIDE SEQUENCE [LARGE SCALE GENOMIC DNA]</scope>
    <source>
        <strain evidence="9 10">K5</strain>
    </source>
</reference>
<evidence type="ECO:0000256" key="6">
    <source>
        <dbReference type="ARBA" id="ARBA00023143"/>
    </source>
</evidence>
<dbReference type="GO" id="GO:0044780">
    <property type="term" value="P:bacterial-type flagellum assembly"/>
    <property type="evidence" value="ECO:0007669"/>
    <property type="project" value="InterPro"/>
</dbReference>
<keyword evidence="9" id="KW-0969">Cilium</keyword>
<comment type="subcellular location">
    <subcellularLocation>
        <location evidence="1">Bacterial flagellum</location>
    </subcellularLocation>
    <subcellularLocation>
        <location evidence="2">Secreted</location>
    </subcellularLocation>
</comment>
<dbReference type="InterPro" id="IPR010930">
    <property type="entry name" value="Flg_bb/hook_C_dom"/>
</dbReference>
<comment type="similarity">
    <text evidence="3">Belongs to the flagella basal body rod proteins family.</text>
</comment>
<name>A0A516H470_9PROT</name>
<dbReference type="Pfam" id="PF06429">
    <property type="entry name" value="Flg_bbr_C"/>
    <property type="match status" value="1"/>
</dbReference>
<dbReference type="Proteomes" id="UP000317496">
    <property type="component" value="Chromosome"/>
</dbReference>
<dbReference type="KEGG" id="fer:FNB15_14505"/>
<evidence type="ECO:0000256" key="2">
    <source>
        <dbReference type="ARBA" id="ARBA00004613"/>
    </source>
</evidence>
<protein>
    <recommendedName>
        <fullName evidence="4">Flagellar hook-associated protein 1</fullName>
    </recommendedName>
</protein>
<keyword evidence="9" id="KW-0282">Flagellum</keyword>
<dbReference type="EMBL" id="CP041636">
    <property type="protein sequence ID" value="QDO98410.1"/>
    <property type="molecule type" value="Genomic_DNA"/>
</dbReference>
<sequence>MHASSRRQTNCCRKPSTSGAKAPDLGNYAMSLTAALNTALMGLSTIQAQTGVTSGNIANAQNPNYTRKMVQLTTPAVGGDPMAAVVAAIVRAAAPNLLQDYYGATADYSRLSATTDQARQLAEALGIDDTGGGQTPLQSRLTSFEDAVKRLEATPEDTTLKALVVQRGQELAKEVNRLASQRTTLQSQTQDDIRTGLDTLGDATKAIAGLNAKIIGQKAAGMPTGDLEDLRDAEVAKIAGLVGVRTITAENGAMSIYTDAGVQLVGTTAQSFSYDSTTGTIRNTNGDNVTAGFSEGSLRASLDYLDGSAGALTSSDGNVGAMEKFFNQLNSMARNIADVVNAAYGSNLFNYTAGDAAATLAIDGAFTADPNTLDATRMGAVQQAMRNTTLTATQINPAGEPNGLSTANVNIFGLVSGVMAYHARQVSDNEAARDSAENLQANVEQKFRNLTGVNVDDELAQLTVLQNNYAALAQVMNAIREMFDEVISIGR</sequence>
<dbReference type="InterPro" id="IPR002371">
    <property type="entry name" value="FlgK"/>
</dbReference>
<feature type="domain" description="Flagellar hook-associated protein FlgK helical" evidence="8">
    <location>
        <begin position="133"/>
        <end position="344"/>
    </location>
</feature>
<dbReference type="GO" id="GO:0005576">
    <property type="term" value="C:extracellular region"/>
    <property type="evidence" value="ECO:0007669"/>
    <property type="project" value="UniProtKB-SubCell"/>
</dbReference>
<proteinExistence type="inferred from homology"/>
<organism evidence="9 10">
    <name type="scientific">Ferrovibrio terrae</name>
    <dbReference type="NCBI Taxonomy" id="2594003"/>
    <lineage>
        <taxon>Bacteria</taxon>
        <taxon>Pseudomonadati</taxon>
        <taxon>Pseudomonadota</taxon>
        <taxon>Alphaproteobacteria</taxon>
        <taxon>Rhodospirillales</taxon>
        <taxon>Rhodospirillaceae</taxon>
        <taxon>Ferrovibrio</taxon>
    </lineage>
</organism>
<feature type="domain" description="Flagellar basal-body/hook protein C-terminal" evidence="7">
    <location>
        <begin position="451"/>
        <end position="488"/>
    </location>
</feature>
<evidence type="ECO:0000256" key="3">
    <source>
        <dbReference type="ARBA" id="ARBA00009677"/>
    </source>
</evidence>
<dbReference type="NCBIfam" id="TIGR02492">
    <property type="entry name" value="flgK_ends"/>
    <property type="match status" value="1"/>
</dbReference>
<dbReference type="PANTHER" id="PTHR30033">
    <property type="entry name" value="FLAGELLAR HOOK-ASSOCIATED PROTEIN 1"/>
    <property type="match status" value="1"/>
</dbReference>
<dbReference type="AlphaFoldDB" id="A0A516H470"/>
<keyword evidence="10" id="KW-1185">Reference proteome</keyword>
<keyword evidence="9" id="KW-0966">Cell projection</keyword>
<accession>A0A516H470</accession>
<dbReference type="GO" id="GO:0005198">
    <property type="term" value="F:structural molecule activity"/>
    <property type="evidence" value="ECO:0007669"/>
    <property type="project" value="InterPro"/>
</dbReference>
<evidence type="ECO:0000313" key="10">
    <source>
        <dbReference type="Proteomes" id="UP000317496"/>
    </source>
</evidence>
<dbReference type="PANTHER" id="PTHR30033:SF2">
    <property type="entry name" value="FLAGELLAR HOOK PROTEIN"/>
    <property type="match status" value="1"/>
</dbReference>
<dbReference type="GO" id="GO:0009424">
    <property type="term" value="C:bacterial-type flagellum hook"/>
    <property type="evidence" value="ECO:0007669"/>
    <property type="project" value="InterPro"/>
</dbReference>
<evidence type="ECO:0000256" key="4">
    <source>
        <dbReference type="ARBA" id="ARBA00016244"/>
    </source>
</evidence>
<gene>
    <name evidence="9" type="primary">flgK</name>
    <name evidence="9" type="ORF">FNB15_14505</name>
</gene>
<dbReference type="OrthoDB" id="7181295at2"/>
<evidence type="ECO:0000313" key="9">
    <source>
        <dbReference type="EMBL" id="QDO98410.1"/>
    </source>
</evidence>
<keyword evidence="6" id="KW-0975">Bacterial flagellum</keyword>
<evidence type="ECO:0000256" key="5">
    <source>
        <dbReference type="ARBA" id="ARBA00022525"/>
    </source>
</evidence>
<evidence type="ECO:0000256" key="1">
    <source>
        <dbReference type="ARBA" id="ARBA00004365"/>
    </source>
</evidence>
<evidence type="ECO:0000259" key="8">
    <source>
        <dbReference type="Pfam" id="PF22638"/>
    </source>
</evidence>
<evidence type="ECO:0000259" key="7">
    <source>
        <dbReference type="Pfam" id="PF06429"/>
    </source>
</evidence>
<dbReference type="Pfam" id="PF22638">
    <property type="entry name" value="FlgK_D1"/>
    <property type="match status" value="1"/>
</dbReference>
<dbReference type="InterPro" id="IPR053927">
    <property type="entry name" value="FlgK_helical"/>
</dbReference>
<keyword evidence="5" id="KW-0964">Secreted</keyword>